<keyword evidence="1" id="KW-0238">DNA-binding</keyword>
<name>A0A3R9PDC0_9ENTR</name>
<organism evidence="3 4">
    <name type="scientific">Enterobacter huaxiensis</name>
    <dbReference type="NCBI Taxonomy" id="2494702"/>
    <lineage>
        <taxon>Bacteria</taxon>
        <taxon>Pseudomonadati</taxon>
        <taxon>Pseudomonadota</taxon>
        <taxon>Gammaproteobacteria</taxon>
        <taxon>Enterobacterales</taxon>
        <taxon>Enterobacteriaceae</taxon>
        <taxon>Enterobacter</taxon>
    </lineage>
</organism>
<evidence type="ECO:0000313" key="4">
    <source>
        <dbReference type="Proteomes" id="UP000276389"/>
    </source>
</evidence>
<dbReference type="GO" id="GO:0003677">
    <property type="term" value="F:DNA binding"/>
    <property type="evidence" value="ECO:0007669"/>
    <property type="project" value="UniProtKB-KW"/>
</dbReference>
<dbReference type="PROSITE" id="PS50043">
    <property type="entry name" value="HTH_LUXR_2"/>
    <property type="match status" value="1"/>
</dbReference>
<dbReference type="InterPro" id="IPR016032">
    <property type="entry name" value="Sig_transdc_resp-reg_C-effctor"/>
</dbReference>
<evidence type="ECO:0000259" key="2">
    <source>
        <dbReference type="PROSITE" id="PS50043"/>
    </source>
</evidence>
<dbReference type="PRINTS" id="PR00038">
    <property type="entry name" value="HTHLUXR"/>
</dbReference>
<feature type="domain" description="HTH luxR-type" evidence="2">
    <location>
        <begin position="112"/>
        <end position="177"/>
    </location>
</feature>
<evidence type="ECO:0000313" key="3">
    <source>
        <dbReference type="EMBL" id="RSK68086.1"/>
    </source>
</evidence>
<gene>
    <name evidence="3" type="ORF">EJE24_10070</name>
</gene>
<dbReference type="AlphaFoldDB" id="A0A3R9PDC0"/>
<dbReference type="RefSeq" id="WP_125914391.1">
    <property type="nucleotide sequence ID" value="NZ_JANVEY010000020.1"/>
</dbReference>
<dbReference type="Pfam" id="PF00196">
    <property type="entry name" value="GerE"/>
    <property type="match status" value="1"/>
</dbReference>
<protein>
    <submittedName>
        <fullName evidence="3">LuxR family transcriptional regulator</fullName>
    </submittedName>
</protein>
<evidence type="ECO:0000256" key="1">
    <source>
        <dbReference type="ARBA" id="ARBA00023125"/>
    </source>
</evidence>
<proteinExistence type="predicted"/>
<dbReference type="SMART" id="SM00421">
    <property type="entry name" value="HTH_LUXR"/>
    <property type="match status" value="1"/>
</dbReference>
<dbReference type="CDD" id="cd06170">
    <property type="entry name" value="LuxR_C_like"/>
    <property type="match status" value="1"/>
</dbReference>
<reference evidence="3 4" key="1">
    <citation type="submission" date="2018-12" db="EMBL/GenBank/DDBJ databases">
        <title>The Genome Submission of two Enterobacter spp. strains.</title>
        <authorList>
            <person name="Wu W."/>
            <person name="Wei L."/>
            <person name="Feng Y."/>
            <person name="Zong Z."/>
        </authorList>
    </citation>
    <scope>NUCLEOTIDE SEQUENCE [LARGE SCALE GENOMIC DNA]</scope>
    <source>
        <strain evidence="3 4">WCHEHu045002</strain>
    </source>
</reference>
<dbReference type="Gene3D" id="1.10.10.10">
    <property type="entry name" value="Winged helix-like DNA-binding domain superfamily/Winged helix DNA-binding domain"/>
    <property type="match status" value="1"/>
</dbReference>
<dbReference type="EMBL" id="RWHU01000003">
    <property type="protein sequence ID" value="RSK68086.1"/>
    <property type="molecule type" value="Genomic_DNA"/>
</dbReference>
<dbReference type="GO" id="GO:0006355">
    <property type="term" value="P:regulation of DNA-templated transcription"/>
    <property type="evidence" value="ECO:0007669"/>
    <property type="project" value="InterPro"/>
</dbReference>
<dbReference type="Proteomes" id="UP000276389">
    <property type="component" value="Unassembled WGS sequence"/>
</dbReference>
<sequence length="183" mass="21090">MTNARNSTPDFRIIILSENYFLWRGLTSLISMMMTPRPDIFWINSVSPEGILRVREQIMKDTAHSGWMIFTDECRVNDIQVYLPAGRVSVLADNLSVIQLSQCLRNADFTHGSLQDATLTRQELRVCTLISKGISLIRIAHLLNKSPKTIYTHKRNAMSKFHCQNLAEFHRKICLLEQHALYL</sequence>
<dbReference type="InterPro" id="IPR036388">
    <property type="entry name" value="WH-like_DNA-bd_sf"/>
</dbReference>
<dbReference type="SUPFAM" id="SSF46894">
    <property type="entry name" value="C-terminal effector domain of the bipartite response regulators"/>
    <property type="match status" value="1"/>
</dbReference>
<accession>A0A3R9PDC0</accession>
<comment type="caution">
    <text evidence="3">The sequence shown here is derived from an EMBL/GenBank/DDBJ whole genome shotgun (WGS) entry which is preliminary data.</text>
</comment>
<dbReference type="InterPro" id="IPR000792">
    <property type="entry name" value="Tscrpt_reg_LuxR_C"/>
</dbReference>